<dbReference type="EMBL" id="JH651384">
    <property type="protein sequence ID" value="EIJ35414.1"/>
    <property type="molecule type" value="Genomic_DNA"/>
</dbReference>
<dbReference type="Proteomes" id="UP000005317">
    <property type="component" value="Unassembled WGS sequence"/>
</dbReference>
<dbReference type="AlphaFoldDB" id="A0A656HHA4"/>
<evidence type="ECO:0000313" key="1">
    <source>
        <dbReference type="EMBL" id="EIJ35414.1"/>
    </source>
</evidence>
<dbReference type="PANTHER" id="PTHR30634:SF16">
    <property type="entry name" value="OUTER-MEMBRANE LIPOPROTEIN LOLB"/>
    <property type="match status" value="1"/>
</dbReference>
<name>A0A656HHA4_THINJ</name>
<dbReference type="Gene3D" id="3.40.50.410">
    <property type="entry name" value="von Willebrand factor, type A domain"/>
    <property type="match status" value="1"/>
</dbReference>
<sequence length="388" mass="42415">MQPEERQKRWRLILGGGEADGIGCSLDGMEQGIDNCLAAVYGDGENVGGRRGGLGASAPNVTRWLGDIRQYFPSSVVRVIQQDAIERLGLRQLLLEPEVLEAVEADIHLVATLISLKNVIPAKTKDTARQVVNKVVEELLRRLHQPMQQAVKGALNRAVRNNRPRLQEIDWNRTIRANIKNYLPEYNTIVPDKLIGYGRKRSALKEVVLCIDQSGSMAPSVVYSSIFAAVMASIPALSTKMVVFDTSIVDLTEELHDDPVDLLFGLQLGGGTDINRALGYCQGLISRPDDTVFILISDLYEGGNANEMLKRTAQLVASGVQMIALLALSDEGAPFYDHDMAAKYATLGVPTFACTPDQFPELMANALMKQDLGQWAAKQGIVVQQGVC</sequence>
<dbReference type="InterPro" id="IPR036465">
    <property type="entry name" value="vWFA_dom_sf"/>
</dbReference>
<dbReference type="InterPro" id="IPR008912">
    <property type="entry name" value="Uncharacterised_CoxE"/>
</dbReference>
<dbReference type="SUPFAM" id="SSF53300">
    <property type="entry name" value="vWA-like"/>
    <property type="match status" value="1"/>
</dbReference>
<protein>
    <submittedName>
        <fullName evidence="1">VWA containing CoxE family protein</fullName>
    </submittedName>
</protein>
<dbReference type="OrthoDB" id="9789979at2"/>
<dbReference type="PANTHER" id="PTHR30634">
    <property type="entry name" value="OUTER MEMBRANE LOLAB LIPOPROTEIN INSERTION APPARATUS"/>
    <property type="match status" value="1"/>
</dbReference>
<dbReference type="Pfam" id="PF05762">
    <property type="entry name" value="VWA_CoxE"/>
    <property type="match status" value="1"/>
</dbReference>
<gene>
    <name evidence="1" type="ORF">Thini_2883</name>
</gene>
<keyword evidence="2" id="KW-1185">Reference proteome</keyword>
<proteinExistence type="predicted"/>
<dbReference type="RefSeq" id="WP_002709316.1">
    <property type="nucleotide sequence ID" value="NZ_JH651384.1"/>
</dbReference>
<reference evidence="2" key="1">
    <citation type="journal article" date="2011" name="Stand. Genomic Sci.">
        <title>Genome sequence of the filamentous, gliding Thiothrix nivea neotype strain (JP2(T)).</title>
        <authorList>
            <person name="Lapidus A."/>
            <person name="Nolan M."/>
            <person name="Lucas S."/>
            <person name="Glavina Del Rio T."/>
            <person name="Tice H."/>
            <person name="Cheng J.F."/>
            <person name="Tapia R."/>
            <person name="Han C."/>
            <person name="Goodwin L."/>
            <person name="Pitluck S."/>
            <person name="Liolios K."/>
            <person name="Pagani I."/>
            <person name="Ivanova N."/>
            <person name="Huntemann M."/>
            <person name="Mavromatis K."/>
            <person name="Mikhailova N."/>
            <person name="Pati A."/>
            <person name="Chen A."/>
            <person name="Palaniappan K."/>
            <person name="Land M."/>
            <person name="Brambilla E.M."/>
            <person name="Rohde M."/>
            <person name="Abt B."/>
            <person name="Verbarg S."/>
            <person name="Goker M."/>
            <person name="Bristow J."/>
            <person name="Eisen J.A."/>
            <person name="Markowitz V."/>
            <person name="Hugenholtz P."/>
            <person name="Kyrpides N.C."/>
            <person name="Klenk H.P."/>
            <person name="Woyke T."/>
        </authorList>
    </citation>
    <scope>NUCLEOTIDE SEQUENCE [LARGE SCALE GENOMIC DNA]</scope>
    <source>
        <strain evidence="2">ATCC 35100 / DSM 5205 / JP2</strain>
    </source>
</reference>
<accession>A0A656HHA4</accession>
<dbReference type="InterPro" id="IPR050458">
    <property type="entry name" value="LolB"/>
</dbReference>
<organism evidence="1 2">
    <name type="scientific">Thiothrix nivea (strain ATCC 35100 / DSM 5205 / JP2)</name>
    <dbReference type="NCBI Taxonomy" id="870187"/>
    <lineage>
        <taxon>Bacteria</taxon>
        <taxon>Pseudomonadati</taxon>
        <taxon>Pseudomonadota</taxon>
        <taxon>Gammaproteobacteria</taxon>
        <taxon>Thiotrichales</taxon>
        <taxon>Thiotrichaceae</taxon>
        <taxon>Thiothrix</taxon>
    </lineage>
</organism>
<evidence type="ECO:0000313" key="2">
    <source>
        <dbReference type="Proteomes" id="UP000005317"/>
    </source>
</evidence>